<dbReference type="GO" id="GO:0035240">
    <property type="term" value="F:dopamine binding"/>
    <property type="evidence" value="ECO:0007669"/>
    <property type="project" value="InterPro"/>
</dbReference>
<dbReference type="GO" id="GO:0035643">
    <property type="term" value="F:L-DOPA receptor activity"/>
    <property type="evidence" value="ECO:0007669"/>
    <property type="project" value="TreeGrafter"/>
</dbReference>
<accession>A0A3L8D3E7</accession>
<evidence type="ECO:0000313" key="3">
    <source>
        <dbReference type="EMBL" id="RLU15022.1"/>
    </source>
</evidence>
<feature type="transmembrane region" description="Helical" evidence="2">
    <location>
        <begin position="93"/>
        <end position="112"/>
    </location>
</feature>
<dbReference type="PANTHER" id="PTHR15177:SF2">
    <property type="entry name" value="G-PROTEIN COUPLED RECEPTOR 143"/>
    <property type="match status" value="1"/>
</dbReference>
<feature type="transmembrane region" description="Helical" evidence="2">
    <location>
        <begin position="242"/>
        <end position="265"/>
    </location>
</feature>
<reference evidence="3 4" key="1">
    <citation type="journal article" date="2018" name="Genome Res.">
        <title>The genomic architecture and molecular evolution of ant odorant receptors.</title>
        <authorList>
            <person name="McKenzie S.K."/>
            <person name="Kronauer D.J.C."/>
        </authorList>
    </citation>
    <scope>NUCLEOTIDE SEQUENCE [LARGE SCALE GENOMIC DNA]</scope>
    <source>
        <strain evidence="3">Clonal line C1</strain>
    </source>
</reference>
<keyword evidence="2" id="KW-1133">Transmembrane helix</keyword>
<feature type="transmembrane region" description="Helical" evidence="2">
    <location>
        <begin position="172"/>
        <end position="192"/>
    </location>
</feature>
<dbReference type="GO" id="GO:0072544">
    <property type="term" value="F:L-DOPA binding"/>
    <property type="evidence" value="ECO:0007669"/>
    <property type="project" value="InterPro"/>
</dbReference>
<dbReference type="GO" id="GO:0050848">
    <property type="term" value="P:regulation of calcium-mediated signaling"/>
    <property type="evidence" value="ECO:0007669"/>
    <property type="project" value="TreeGrafter"/>
</dbReference>
<dbReference type="OrthoDB" id="10069455at2759"/>
<dbReference type="GO" id="GO:0032438">
    <property type="term" value="P:melanosome organization"/>
    <property type="evidence" value="ECO:0007669"/>
    <property type="project" value="TreeGrafter"/>
</dbReference>
<dbReference type="PANTHER" id="PTHR15177">
    <property type="entry name" value="G-PROTEIN COUPLED RECEPTOR 143"/>
    <property type="match status" value="1"/>
</dbReference>
<name>A0A3L8D3E7_OOCBI</name>
<dbReference type="InterPro" id="IPR001414">
    <property type="entry name" value="GPR143"/>
</dbReference>
<sequence length="415" mass="47522">MADPTLQTFCCHHTNRTDRAITIMQEFNTDAYNTVCIVSSTIGMIGAIYQVNCWGATGEEVIRHRYLSWKFMILPREDSNTFQRWNFSRGRDIIVWLAVADLLASLGLVYYYNLIVDKQISCSVNHLILFDEYNMSVFMRSIIWKNFGSILPMEADTSSVIFCALSSAWTQYFYMATWIWTLCYAIDMKLLLGSKNGPFTRYHLLAWVLPAVLTAVGLIILYLPDANCHGLTSLSSALLRILPNYCVTYMLLAVVMIVNPILYVASTRNLQSAVLHSMAQMTGRERKLIQIIRLKFALINLVYYICWLPNLINGILLWTLWHELPIKAIVILWYMMAVTNPLQAFFNAIVYQPWTRRQKLRFECCQDFKSSTNINLNAIGKGDTNFSESSPLLPDQEKEYGQNVPHVSINGSSSL</sequence>
<keyword evidence="2" id="KW-0472">Membrane</keyword>
<dbReference type="EMBL" id="QOIP01000014">
    <property type="protein sequence ID" value="RLU15022.1"/>
    <property type="molecule type" value="Genomic_DNA"/>
</dbReference>
<evidence type="ECO:0008006" key="5">
    <source>
        <dbReference type="Google" id="ProtNLM"/>
    </source>
</evidence>
<dbReference type="Pfam" id="PF02101">
    <property type="entry name" value="Ocular_alb"/>
    <property type="match status" value="1"/>
</dbReference>
<organism evidence="3 4">
    <name type="scientific">Ooceraea biroi</name>
    <name type="common">Clonal raider ant</name>
    <name type="synonym">Cerapachys biroi</name>
    <dbReference type="NCBI Taxonomy" id="2015173"/>
    <lineage>
        <taxon>Eukaryota</taxon>
        <taxon>Metazoa</taxon>
        <taxon>Ecdysozoa</taxon>
        <taxon>Arthropoda</taxon>
        <taxon>Hexapoda</taxon>
        <taxon>Insecta</taxon>
        <taxon>Pterygota</taxon>
        <taxon>Neoptera</taxon>
        <taxon>Endopterygota</taxon>
        <taxon>Hymenoptera</taxon>
        <taxon>Apocrita</taxon>
        <taxon>Aculeata</taxon>
        <taxon>Formicoidea</taxon>
        <taxon>Formicidae</taxon>
        <taxon>Dorylinae</taxon>
        <taxon>Ooceraea</taxon>
    </lineage>
</organism>
<dbReference type="Proteomes" id="UP000279307">
    <property type="component" value="Chromosome 14"/>
</dbReference>
<protein>
    <recommendedName>
        <fullName evidence="5">G-protein coupled receptors family 2 profile 2 domain-containing protein</fullName>
    </recommendedName>
</protein>
<evidence type="ECO:0000256" key="2">
    <source>
        <dbReference type="SAM" id="Phobius"/>
    </source>
</evidence>
<feature type="transmembrane region" description="Helical" evidence="2">
    <location>
        <begin position="204"/>
        <end position="222"/>
    </location>
</feature>
<evidence type="ECO:0000256" key="1">
    <source>
        <dbReference type="SAM" id="MobiDB-lite"/>
    </source>
</evidence>
<proteinExistence type="predicted"/>
<dbReference type="AlphaFoldDB" id="A0A3L8D3E7"/>
<dbReference type="GO" id="GO:0005886">
    <property type="term" value="C:plasma membrane"/>
    <property type="evidence" value="ECO:0007669"/>
    <property type="project" value="TreeGrafter"/>
</dbReference>
<dbReference type="Gene3D" id="1.20.1070.10">
    <property type="entry name" value="Rhodopsin 7-helix transmembrane proteins"/>
    <property type="match status" value="1"/>
</dbReference>
<feature type="transmembrane region" description="Helical" evidence="2">
    <location>
        <begin position="331"/>
        <end position="351"/>
    </location>
</feature>
<feature type="region of interest" description="Disordered" evidence="1">
    <location>
        <begin position="396"/>
        <end position="415"/>
    </location>
</feature>
<feature type="transmembrane region" description="Helical" evidence="2">
    <location>
        <begin position="296"/>
        <end position="319"/>
    </location>
</feature>
<evidence type="ECO:0000313" key="4">
    <source>
        <dbReference type="Proteomes" id="UP000279307"/>
    </source>
</evidence>
<comment type="caution">
    <text evidence="3">The sequence shown here is derived from an EMBL/GenBank/DDBJ whole genome shotgun (WGS) entry which is preliminary data.</text>
</comment>
<keyword evidence="2" id="KW-0812">Transmembrane</keyword>
<gene>
    <name evidence="3" type="ORF">DMN91_012909</name>
</gene>
<dbReference type="GO" id="GO:0072545">
    <property type="term" value="F:L-tyrosine binding"/>
    <property type="evidence" value="ECO:0007669"/>
    <property type="project" value="InterPro"/>
</dbReference>